<gene>
    <name evidence="1" type="ORF">PS870_01320</name>
</gene>
<protein>
    <submittedName>
        <fullName evidence="1">Uncharacterized protein</fullName>
    </submittedName>
</protein>
<reference evidence="1 2" key="1">
    <citation type="submission" date="2019-09" db="EMBL/GenBank/DDBJ databases">
        <authorList>
            <person name="Chandra G."/>
            <person name="Truman W A."/>
        </authorList>
    </citation>
    <scope>NUCLEOTIDE SEQUENCE [LARGE SCALE GENOMIC DNA]</scope>
    <source>
        <strain evidence="1">PS870</strain>
    </source>
</reference>
<name>A0A5E7I5F0_PSEFL</name>
<dbReference type="EMBL" id="CABVIK010000003">
    <property type="protein sequence ID" value="VVO71480.1"/>
    <property type="molecule type" value="Genomic_DNA"/>
</dbReference>
<dbReference type="RefSeq" id="WP_154911906.1">
    <property type="nucleotide sequence ID" value="NZ_CABVIK010000003.1"/>
</dbReference>
<evidence type="ECO:0000313" key="1">
    <source>
        <dbReference type="EMBL" id="VVO71480.1"/>
    </source>
</evidence>
<sequence length="273" mass="32237">MDDESEIIQALRFNVRELAWLWHELANDGIGFDECHLNSTVMRLQISKHLTRGVMRNLEHAKDTQFLLDDDFRWIDKDGRQPAWLVRKALQATGKIRLPPPIATLLIRQQVISIFDIWEARLSDKKMLLSDLEHEWREHLQHDKLFSWFKGADEQAKCSMAWEWLEKYQPQLTRRAPPLGCYSELLDFFDLRDITPSEKELFVAKIKRWWGTRKTRENSPTKKQYNFVLTNDVNTALDKLAQGHEISRTKILERLILNEADTGLHLGQTLRKH</sequence>
<proteinExistence type="predicted"/>
<organism evidence="1 2">
    <name type="scientific">Pseudomonas fluorescens</name>
    <dbReference type="NCBI Taxonomy" id="294"/>
    <lineage>
        <taxon>Bacteria</taxon>
        <taxon>Pseudomonadati</taxon>
        <taxon>Pseudomonadota</taxon>
        <taxon>Gammaproteobacteria</taxon>
        <taxon>Pseudomonadales</taxon>
        <taxon>Pseudomonadaceae</taxon>
        <taxon>Pseudomonas</taxon>
    </lineage>
</organism>
<accession>A0A5E7I5F0</accession>
<dbReference type="AlphaFoldDB" id="A0A5E7I5F0"/>
<evidence type="ECO:0000313" key="2">
    <source>
        <dbReference type="Proteomes" id="UP000349468"/>
    </source>
</evidence>
<dbReference type="Proteomes" id="UP000349468">
    <property type="component" value="Unassembled WGS sequence"/>
</dbReference>